<reference evidence="2" key="1">
    <citation type="journal article" date="2019" name="Int. J. Syst. Evol. Microbiol.">
        <title>The Global Catalogue of Microorganisms (GCM) 10K type strain sequencing project: providing services to taxonomists for standard genome sequencing and annotation.</title>
        <authorList>
            <consortium name="The Broad Institute Genomics Platform"/>
            <consortium name="The Broad Institute Genome Sequencing Center for Infectious Disease"/>
            <person name="Wu L."/>
            <person name="Ma J."/>
        </authorList>
    </citation>
    <scope>NUCLEOTIDE SEQUENCE [LARGE SCALE GENOMIC DNA]</scope>
    <source>
        <strain evidence="2">KCTC 32465</strain>
    </source>
</reference>
<proteinExistence type="predicted"/>
<organism evidence="1 2">
    <name type="scientific">Paramylibacter ulvae</name>
    <dbReference type="NCBI Taxonomy" id="1651968"/>
    <lineage>
        <taxon>Bacteria</taxon>
        <taxon>Pseudomonadati</taxon>
        <taxon>Pseudomonadota</taxon>
        <taxon>Alphaproteobacteria</taxon>
        <taxon>Rhodobacterales</taxon>
        <taxon>Paracoccaceae</taxon>
        <taxon>Paramylibacter</taxon>
    </lineage>
</organism>
<protein>
    <submittedName>
        <fullName evidence="1">Uncharacterized protein</fullName>
    </submittedName>
</protein>
<comment type="caution">
    <text evidence="1">The sequence shown here is derived from an EMBL/GenBank/DDBJ whole genome shotgun (WGS) entry which is preliminary data.</text>
</comment>
<evidence type="ECO:0000313" key="2">
    <source>
        <dbReference type="Proteomes" id="UP000634455"/>
    </source>
</evidence>
<keyword evidence="2" id="KW-1185">Reference proteome</keyword>
<name>A0ABQ3CWP7_9RHOB</name>
<accession>A0ABQ3CWP7</accession>
<gene>
    <name evidence="1" type="ORF">GCM10008927_10550</name>
</gene>
<dbReference type="Proteomes" id="UP000634455">
    <property type="component" value="Unassembled WGS sequence"/>
</dbReference>
<evidence type="ECO:0000313" key="1">
    <source>
        <dbReference type="EMBL" id="GHA47614.1"/>
    </source>
</evidence>
<sequence length="58" mass="7164">MLGIFSNVFRIASRTEPQNSQNKTEDYYSQMRRYRNAEKAERDQARRRLDRAYLQTFW</sequence>
<dbReference type="EMBL" id="BMZF01000002">
    <property type="protein sequence ID" value="GHA47614.1"/>
    <property type="molecule type" value="Genomic_DNA"/>
</dbReference>
<dbReference type="RefSeq" id="WP_189639553.1">
    <property type="nucleotide sequence ID" value="NZ_BMZF01000002.1"/>
</dbReference>